<reference evidence="2 3" key="1">
    <citation type="submission" date="2018-08" db="EMBL/GenBank/DDBJ databases">
        <title>Genome and evolution of the arbuscular mycorrhizal fungus Diversispora epigaea (formerly Glomus versiforme) and its bacterial endosymbionts.</title>
        <authorList>
            <person name="Sun X."/>
            <person name="Fei Z."/>
            <person name="Harrison M."/>
        </authorList>
    </citation>
    <scope>NUCLEOTIDE SEQUENCE [LARGE SCALE GENOMIC DNA]</scope>
    <source>
        <strain evidence="2 3">IT104</strain>
    </source>
</reference>
<dbReference type="Proteomes" id="UP000266861">
    <property type="component" value="Unassembled WGS sequence"/>
</dbReference>
<comment type="caution">
    <text evidence="2">The sequence shown here is derived from an EMBL/GenBank/DDBJ whole genome shotgun (WGS) entry which is preliminary data.</text>
</comment>
<dbReference type="OrthoDB" id="2352140at2759"/>
<feature type="signal peptide" evidence="1">
    <location>
        <begin position="1"/>
        <end position="19"/>
    </location>
</feature>
<sequence>MNFFLILNLLIYLVAEYEALEKLFGSEKGNLRYIYYIPNPEMIDKETKITSYGKISSSIKVISEDHPDAGAGRFNNLENEFKTRLNSLENEFKTRFDELDQNLKLY</sequence>
<dbReference type="EMBL" id="PQFF01000130">
    <property type="protein sequence ID" value="RHZ79950.1"/>
    <property type="molecule type" value="Genomic_DNA"/>
</dbReference>
<gene>
    <name evidence="2" type="ORF">Glove_139g248</name>
</gene>
<organism evidence="2 3">
    <name type="scientific">Diversispora epigaea</name>
    <dbReference type="NCBI Taxonomy" id="1348612"/>
    <lineage>
        <taxon>Eukaryota</taxon>
        <taxon>Fungi</taxon>
        <taxon>Fungi incertae sedis</taxon>
        <taxon>Mucoromycota</taxon>
        <taxon>Glomeromycotina</taxon>
        <taxon>Glomeromycetes</taxon>
        <taxon>Diversisporales</taxon>
        <taxon>Diversisporaceae</taxon>
        <taxon>Diversispora</taxon>
    </lineage>
</organism>
<dbReference type="AlphaFoldDB" id="A0A397J503"/>
<feature type="chain" id="PRO_5017394018" evidence="1">
    <location>
        <begin position="20"/>
        <end position="106"/>
    </location>
</feature>
<evidence type="ECO:0000313" key="2">
    <source>
        <dbReference type="EMBL" id="RHZ79950.1"/>
    </source>
</evidence>
<evidence type="ECO:0000256" key="1">
    <source>
        <dbReference type="SAM" id="SignalP"/>
    </source>
</evidence>
<proteinExistence type="predicted"/>
<keyword evidence="3" id="KW-1185">Reference proteome</keyword>
<accession>A0A397J503</accession>
<evidence type="ECO:0000313" key="3">
    <source>
        <dbReference type="Proteomes" id="UP000266861"/>
    </source>
</evidence>
<keyword evidence="1" id="KW-0732">Signal</keyword>
<name>A0A397J503_9GLOM</name>
<protein>
    <submittedName>
        <fullName evidence="2">Uncharacterized protein</fullName>
    </submittedName>
</protein>